<dbReference type="PANTHER" id="PTHR24148:SF64">
    <property type="entry name" value="HETEROKARYON INCOMPATIBILITY DOMAIN-CONTAINING PROTEIN"/>
    <property type="match status" value="1"/>
</dbReference>
<dbReference type="Proteomes" id="UP000799764">
    <property type="component" value="Unassembled WGS sequence"/>
</dbReference>
<sequence>MAIINSRSQFEDPNQECNILLETPPRPLYQYTSLPVKDPSFRLLRISPVLEDGLIRCELVIENFPEDVKEQQRQGLSNDGDHLCYNALSYEWGCELVFGWILLNDGCIKVGKYLFNFLHTARAHLVRGCEPKLPEYIWTDALCINQEDVKEKKHQIELDRFVPFRDRHIIQFKKRVEEGMWWPSSKKPFVSKIYTSVTYF</sequence>
<name>A0A9P4PJQ2_9PLEO</name>
<organism evidence="2 3">
    <name type="scientific">Karstenula rhodostoma CBS 690.94</name>
    <dbReference type="NCBI Taxonomy" id="1392251"/>
    <lineage>
        <taxon>Eukaryota</taxon>
        <taxon>Fungi</taxon>
        <taxon>Dikarya</taxon>
        <taxon>Ascomycota</taxon>
        <taxon>Pezizomycotina</taxon>
        <taxon>Dothideomycetes</taxon>
        <taxon>Pleosporomycetidae</taxon>
        <taxon>Pleosporales</taxon>
        <taxon>Massarineae</taxon>
        <taxon>Didymosphaeriaceae</taxon>
        <taxon>Karstenula</taxon>
    </lineage>
</organism>
<dbReference type="Pfam" id="PF06985">
    <property type="entry name" value="HET"/>
    <property type="match status" value="1"/>
</dbReference>
<dbReference type="InterPro" id="IPR010730">
    <property type="entry name" value="HET"/>
</dbReference>
<evidence type="ECO:0000259" key="1">
    <source>
        <dbReference type="Pfam" id="PF06985"/>
    </source>
</evidence>
<dbReference type="OrthoDB" id="5386682at2759"/>
<evidence type="ECO:0000313" key="2">
    <source>
        <dbReference type="EMBL" id="KAF2444438.1"/>
    </source>
</evidence>
<dbReference type="AlphaFoldDB" id="A0A9P4PJQ2"/>
<accession>A0A9P4PJQ2</accession>
<feature type="domain" description="Heterokaryon incompatibility" evidence="1">
    <location>
        <begin position="85"/>
        <end position="157"/>
    </location>
</feature>
<keyword evidence="3" id="KW-1185">Reference proteome</keyword>
<proteinExistence type="predicted"/>
<gene>
    <name evidence="2" type="ORF">P171DRAFT_432474</name>
</gene>
<dbReference type="InterPro" id="IPR052895">
    <property type="entry name" value="HetReg/Transcr_Mod"/>
</dbReference>
<evidence type="ECO:0000313" key="3">
    <source>
        <dbReference type="Proteomes" id="UP000799764"/>
    </source>
</evidence>
<reference evidence="2" key="1">
    <citation type="journal article" date="2020" name="Stud. Mycol.">
        <title>101 Dothideomycetes genomes: a test case for predicting lifestyles and emergence of pathogens.</title>
        <authorList>
            <person name="Haridas S."/>
            <person name="Albert R."/>
            <person name="Binder M."/>
            <person name="Bloem J."/>
            <person name="Labutti K."/>
            <person name="Salamov A."/>
            <person name="Andreopoulos B."/>
            <person name="Baker S."/>
            <person name="Barry K."/>
            <person name="Bills G."/>
            <person name="Bluhm B."/>
            <person name="Cannon C."/>
            <person name="Castanera R."/>
            <person name="Culley D."/>
            <person name="Daum C."/>
            <person name="Ezra D."/>
            <person name="Gonzalez J."/>
            <person name="Henrissat B."/>
            <person name="Kuo A."/>
            <person name="Liang C."/>
            <person name="Lipzen A."/>
            <person name="Lutzoni F."/>
            <person name="Magnuson J."/>
            <person name="Mondo S."/>
            <person name="Nolan M."/>
            <person name="Ohm R."/>
            <person name="Pangilinan J."/>
            <person name="Park H.-J."/>
            <person name="Ramirez L."/>
            <person name="Alfaro M."/>
            <person name="Sun H."/>
            <person name="Tritt A."/>
            <person name="Yoshinaga Y."/>
            <person name="Zwiers L.-H."/>
            <person name="Turgeon B."/>
            <person name="Goodwin S."/>
            <person name="Spatafora J."/>
            <person name="Crous P."/>
            <person name="Grigoriev I."/>
        </authorList>
    </citation>
    <scope>NUCLEOTIDE SEQUENCE</scope>
    <source>
        <strain evidence="2">CBS 690.94</strain>
    </source>
</reference>
<comment type="caution">
    <text evidence="2">The sequence shown here is derived from an EMBL/GenBank/DDBJ whole genome shotgun (WGS) entry which is preliminary data.</text>
</comment>
<dbReference type="PANTHER" id="PTHR24148">
    <property type="entry name" value="ANKYRIN REPEAT DOMAIN-CONTAINING PROTEIN 39 HOMOLOG-RELATED"/>
    <property type="match status" value="1"/>
</dbReference>
<dbReference type="EMBL" id="MU001501">
    <property type="protein sequence ID" value="KAF2444438.1"/>
    <property type="molecule type" value="Genomic_DNA"/>
</dbReference>
<protein>
    <recommendedName>
        <fullName evidence="1">Heterokaryon incompatibility domain-containing protein</fullName>
    </recommendedName>
</protein>